<accession>A0A560GCI5</accession>
<organism evidence="1 2">
    <name type="scientific">Nitrospirillum amazonense</name>
    <dbReference type="NCBI Taxonomy" id="28077"/>
    <lineage>
        <taxon>Bacteria</taxon>
        <taxon>Pseudomonadati</taxon>
        <taxon>Pseudomonadota</taxon>
        <taxon>Alphaproteobacteria</taxon>
        <taxon>Rhodospirillales</taxon>
        <taxon>Azospirillaceae</taxon>
        <taxon>Nitrospirillum</taxon>
    </lineage>
</organism>
<dbReference type="Proteomes" id="UP000316545">
    <property type="component" value="Unassembled WGS sequence"/>
</dbReference>
<evidence type="ECO:0000313" key="2">
    <source>
        <dbReference type="Proteomes" id="UP000316545"/>
    </source>
</evidence>
<protein>
    <submittedName>
        <fullName evidence="1">Uncharacterized protein</fullName>
    </submittedName>
</protein>
<dbReference type="AlphaFoldDB" id="A0A560GCI5"/>
<sequence length="29" mass="3516">MSRKFKERLIGFGTPCLVLWYNYKVIPQQ</sequence>
<gene>
    <name evidence="1" type="ORF">FBZ88_1012</name>
</gene>
<evidence type="ECO:0000313" key="1">
    <source>
        <dbReference type="EMBL" id="TWB31633.1"/>
    </source>
</evidence>
<name>A0A560GCI5_9PROT</name>
<proteinExistence type="predicted"/>
<keyword evidence="2" id="KW-1185">Reference proteome</keyword>
<reference evidence="1 2" key="1">
    <citation type="submission" date="2019-06" db="EMBL/GenBank/DDBJ databases">
        <title>Genomic Encyclopedia of Type Strains, Phase IV (KMG-V): Genome sequencing to study the core and pangenomes of soil and plant-associated prokaryotes.</title>
        <authorList>
            <person name="Whitman W."/>
        </authorList>
    </citation>
    <scope>NUCLEOTIDE SEQUENCE [LARGE SCALE GENOMIC DNA]</scope>
    <source>
        <strain evidence="1 2">BR 11865</strain>
    </source>
</reference>
<dbReference type="EMBL" id="VITO01000001">
    <property type="protein sequence ID" value="TWB31633.1"/>
    <property type="molecule type" value="Genomic_DNA"/>
</dbReference>
<comment type="caution">
    <text evidence="1">The sequence shown here is derived from an EMBL/GenBank/DDBJ whole genome shotgun (WGS) entry which is preliminary data.</text>
</comment>